<feature type="compositionally biased region" description="Pro residues" evidence="13">
    <location>
        <begin position="348"/>
        <end position="357"/>
    </location>
</feature>
<feature type="compositionally biased region" description="Basic and acidic residues" evidence="13">
    <location>
        <begin position="306"/>
        <end position="321"/>
    </location>
</feature>
<dbReference type="GO" id="GO:0005576">
    <property type="term" value="C:extracellular region"/>
    <property type="evidence" value="ECO:0007669"/>
    <property type="project" value="UniProtKB-SubCell"/>
</dbReference>
<feature type="compositionally biased region" description="Polar residues" evidence="13">
    <location>
        <begin position="325"/>
        <end position="334"/>
    </location>
</feature>
<dbReference type="Gene3D" id="3.30.429.10">
    <property type="entry name" value="Macrophage Migration Inhibitory Factor"/>
    <property type="match status" value="1"/>
</dbReference>
<gene>
    <name evidence="14" type="ORF">PMIN01_07654</name>
</gene>
<dbReference type="OrthoDB" id="255819at2759"/>
<protein>
    <recommendedName>
        <fullName evidence="12">L-dopachrome isomerase</fullName>
        <ecNumber evidence="9">5.3.2.1</ecNumber>
        <ecNumber evidence="8">5.3.3.12</ecNumber>
    </recommendedName>
    <alternativeName>
        <fullName evidence="10">L-dopachrome tautomerase</fullName>
    </alternativeName>
    <alternativeName>
        <fullName evidence="11">Phenylpyruvate tautomerase</fullName>
    </alternativeName>
</protein>
<name>A0A9P6GFI3_9PLEO</name>
<feature type="compositionally biased region" description="Polar residues" evidence="13">
    <location>
        <begin position="80"/>
        <end position="91"/>
    </location>
</feature>
<feature type="compositionally biased region" description="Low complexity" evidence="13">
    <location>
        <begin position="8"/>
        <end position="23"/>
    </location>
</feature>
<comment type="caution">
    <text evidence="14">The sequence shown here is derived from an EMBL/GenBank/DDBJ whole genome shotgun (WGS) entry which is preliminary data.</text>
</comment>
<feature type="compositionally biased region" description="Low complexity" evidence="13">
    <location>
        <begin position="48"/>
        <end position="61"/>
    </location>
</feature>
<comment type="subcellular location">
    <subcellularLocation>
        <location evidence="1">Secreted</location>
    </subcellularLocation>
</comment>
<feature type="compositionally biased region" description="Basic residues" evidence="13">
    <location>
        <begin position="362"/>
        <end position="374"/>
    </location>
</feature>
<keyword evidence="3" id="KW-0202">Cytokine</keyword>
<organism evidence="14 15">
    <name type="scientific">Paraphaeosphaeria minitans</name>
    <dbReference type="NCBI Taxonomy" id="565426"/>
    <lineage>
        <taxon>Eukaryota</taxon>
        <taxon>Fungi</taxon>
        <taxon>Dikarya</taxon>
        <taxon>Ascomycota</taxon>
        <taxon>Pezizomycotina</taxon>
        <taxon>Dothideomycetes</taxon>
        <taxon>Pleosporomycetidae</taxon>
        <taxon>Pleosporales</taxon>
        <taxon>Massarineae</taxon>
        <taxon>Didymosphaeriaceae</taxon>
        <taxon>Paraphaeosphaeria</taxon>
    </lineage>
</organism>
<keyword evidence="15" id="KW-1185">Reference proteome</keyword>
<dbReference type="EMBL" id="WJXW01000007">
    <property type="protein sequence ID" value="KAF9734751.1"/>
    <property type="molecule type" value="Genomic_DNA"/>
</dbReference>
<dbReference type="SUPFAM" id="SSF55331">
    <property type="entry name" value="Tautomerase/MIF"/>
    <property type="match status" value="1"/>
</dbReference>
<evidence type="ECO:0000256" key="5">
    <source>
        <dbReference type="ARBA" id="ARBA00023235"/>
    </source>
</evidence>
<evidence type="ECO:0000256" key="3">
    <source>
        <dbReference type="ARBA" id="ARBA00022514"/>
    </source>
</evidence>
<dbReference type="PANTHER" id="PTHR11954:SF6">
    <property type="entry name" value="MACROPHAGE MIGRATION INHIBITORY FACTOR"/>
    <property type="match status" value="1"/>
</dbReference>
<dbReference type="EC" id="5.3.2.1" evidence="9"/>
<keyword evidence="5" id="KW-0413">Isomerase</keyword>
<evidence type="ECO:0000256" key="8">
    <source>
        <dbReference type="ARBA" id="ARBA00038932"/>
    </source>
</evidence>
<evidence type="ECO:0000256" key="7">
    <source>
        <dbReference type="ARBA" id="ARBA00036823"/>
    </source>
</evidence>
<feature type="region of interest" description="Disordered" evidence="13">
    <location>
        <begin position="247"/>
        <end position="374"/>
    </location>
</feature>
<evidence type="ECO:0000313" key="14">
    <source>
        <dbReference type="EMBL" id="KAF9734751.1"/>
    </source>
</evidence>
<accession>A0A9P6GFI3</accession>
<dbReference type="Proteomes" id="UP000756921">
    <property type="component" value="Unassembled WGS sequence"/>
</dbReference>
<comment type="similarity">
    <text evidence="2">Belongs to the MIF family.</text>
</comment>
<sequence>MPHSVNKSTSSNMSRPSTTSSHSVNAFPRPAGVNLLAPEPAAEHHLSPSRSTFSFDSSPKSNLHVQRDVSLEERRPASRGLQTTNRVQPNGSRRRAQFYEEQFAYKDGSTSLARDRVIRDAPIIAELRTNVIIKDEYTLVTDLSHHLSTRYQRPDSSIMITVNHSACLLLAGSFEPTYLLTITALPVQLQPTTNKRNAALIQNFLSESLGVPLDRGIVKFVPIQDDCIATNGTTILGEIESLERQMGEENGGLKRGLTKSSKRSAVTKAKSSFQLARNVSKADQGARAAVTPPLPSPSPLDSGVGVDRDESDTLRPIDSKFKNKPSMNPMASTSVERKSSKVNVASTPAPPPIPASAPTPKMGKRKSMMNIFKR</sequence>
<comment type="catalytic activity">
    <reaction evidence="6">
        <text>3-phenylpyruvate = enol-phenylpyruvate</text>
        <dbReference type="Rhea" id="RHEA:17097"/>
        <dbReference type="ChEBI" id="CHEBI:16815"/>
        <dbReference type="ChEBI" id="CHEBI:18005"/>
        <dbReference type="EC" id="5.3.2.1"/>
    </reaction>
</comment>
<proteinExistence type="inferred from homology"/>
<dbReference type="GO" id="GO:0050178">
    <property type="term" value="F:phenylpyruvate tautomerase activity"/>
    <property type="evidence" value="ECO:0007669"/>
    <property type="project" value="UniProtKB-EC"/>
</dbReference>
<evidence type="ECO:0000256" key="1">
    <source>
        <dbReference type="ARBA" id="ARBA00004613"/>
    </source>
</evidence>
<evidence type="ECO:0000256" key="4">
    <source>
        <dbReference type="ARBA" id="ARBA00022525"/>
    </source>
</evidence>
<dbReference type="Pfam" id="PF01187">
    <property type="entry name" value="MIF"/>
    <property type="match status" value="1"/>
</dbReference>
<evidence type="ECO:0000256" key="12">
    <source>
        <dbReference type="ARBA" id="ARBA00042730"/>
    </source>
</evidence>
<dbReference type="InterPro" id="IPR014347">
    <property type="entry name" value="Tautomerase/MIF_sf"/>
</dbReference>
<evidence type="ECO:0000256" key="9">
    <source>
        <dbReference type="ARBA" id="ARBA00039086"/>
    </source>
</evidence>
<evidence type="ECO:0000256" key="10">
    <source>
        <dbReference type="ARBA" id="ARBA00041631"/>
    </source>
</evidence>
<reference evidence="14" key="1">
    <citation type="journal article" date="2020" name="Mol. Plant Microbe Interact.">
        <title>Genome Sequence of the Biocontrol Agent Coniothyrium minitans strain Conio (IMI 134523).</title>
        <authorList>
            <person name="Patel D."/>
            <person name="Shittu T.A."/>
            <person name="Baroncelli R."/>
            <person name="Muthumeenakshi S."/>
            <person name="Osborne T.H."/>
            <person name="Janganan T.K."/>
            <person name="Sreenivasaprasad S."/>
        </authorList>
    </citation>
    <scope>NUCLEOTIDE SEQUENCE</scope>
    <source>
        <strain evidence="14">Conio</strain>
    </source>
</reference>
<feature type="compositionally biased region" description="Basic and acidic residues" evidence="13">
    <location>
        <begin position="65"/>
        <end position="76"/>
    </location>
</feature>
<dbReference type="InterPro" id="IPR001398">
    <property type="entry name" value="Macrophage_inhib_fac"/>
</dbReference>
<evidence type="ECO:0000256" key="11">
    <source>
        <dbReference type="ARBA" id="ARBA00041912"/>
    </source>
</evidence>
<evidence type="ECO:0000313" key="15">
    <source>
        <dbReference type="Proteomes" id="UP000756921"/>
    </source>
</evidence>
<dbReference type="PANTHER" id="PTHR11954">
    <property type="entry name" value="D-DOPACHROME DECARBOXYLASE"/>
    <property type="match status" value="1"/>
</dbReference>
<feature type="region of interest" description="Disordered" evidence="13">
    <location>
        <begin position="1"/>
        <end position="93"/>
    </location>
</feature>
<keyword evidence="4" id="KW-0964">Secreted</keyword>
<evidence type="ECO:0000256" key="2">
    <source>
        <dbReference type="ARBA" id="ARBA00005851"/>
    </source>
</evidence>
<evidence type="ECO:0000256" key="13">
    <source>
        <dbReference type="SAM" id="MobiDB-lite"/>
    </source>
</evidence>
<dbReference type="AlphaFoldDB" id="A0A9P6GFI3"/>
<dbReference type="GO" id="GO:0004167">
    <property type="term" value="F:dopachrome isomerase activity"/>
    <property type="evidence" value="ECO:0007669"/>
    <property type="project" value="UniProtKB-EC"/>
</dbReference>
<evidence type="ECO:0000256" key="6">
    <source>
        <dbReference type="ARBA" id="ARBA00036735"/>
    </source>
</evidence>
<comment type="catalytic activity">
    <reaction evidence="7">
        <text>L-dopachrome = 5,6-dihydroxyindole-2-carboxylate</text>
        <dbReference type="Rhea" id="RHEA:13041"/>
        <dbReference type="ChEBI" id="CHEBI:16875"/>
        <dbReference type="ChEBI" id="CHEBI:57509"/>
        <dbReference type="EC" id="5.3.3.12"/>
    </reaction>
</comment>
<dbReference type="EC" id="5.3.3.12" evidence="8"/>